<accession>A0AA50LS10</accession>
<dbReference type="AlphaFoldDB" id="A0AA50LS10"/>
<reference evidence="2" key="1">
    <citation type="submission" date="2023-06" db="EMBL/GenBank/DDBJ databases">
        <authorList>
            <person name="Vijayasarathy M."/>
            <person name="Balaram P."/>
        </authorList>
    </citation>
    <scope>NUCLEOTIDE SEQUENCE</scope>
</reference>
<proteinExistence type="evidence at transcript level"/>
<name>A0AA50LS10_CONAO</name>
<dbReference type="EMBL" id="OR086109">
    <property type="protein sequence ID" value="WMD30177.1"/>
    <property type="molecule type" value="mRNA"/>
</dbReference>
<keyword evidence="1" id="KW-0732">Signal</keyword>
<feature type="chain" id="PRO_5041292493" evidence="1">
    <location>
        <begin position="20"/>
        <end position="73"/>
    </location>
</feature>
<evidence type="ECO:0000313" key="2">
    <source>
        <dbReference type="EMBL" id="WMD30177.1"/>
    </source>
</evidence>
<organism evidence="2">
    <name type="scientific">Conus araneosus</name>
    <name type="common">Cobweb cone</name>
    <dbReference type="NCBI Taxonomy" id="101286"/>
    <lineage>
        <taxon>Eukaryota</taxon>
        <taxon>Metazoa</taxon>
        <taxon>Spiralia</taxon>
        <taxon>Lophotrochozoa</taxon>
        <taxon>Mollusca</taxon>
        <taxon>Gastropoda</taxon>
        <taxon>Caenogastropoda</taxon>
        <taxon>Neogastropoda</taxon>
        <taxon>Conoidea</taxon>
        <taxon>Conidae</taxon>
        <taxon>Conus</taxon>
    </lineage>
</organism>
<feature type="signal peptide" evidence="1">
    <location>
        <begin position="1"/>
        <end position="19"/>
    </location>
</feature>
<sequence>MSGFGFLLIALLLLVTVEATKVKKGKIGIWIFHPSLGRSVFVRIGRRDMQSPLLSERLRSQALGFRQPSSQKQ</sequence>
<evidence type="ECO:0000256" key="1">
    <source>
        <dbReference type="SAM" id="SignalP"/>
    </source>
</evidence>
<protein>
    <submittedName>
        <fullName evidence="2">Conorfamide protein</fullName>
    </submittedName>
</protein>